<dbReference type="GO" id="GO:0004674">
    <property type="term" value="F:protein serine/threonine kinase activity"/>
    <property type="evidence" value="ECO:0007669"/>
    <property type="project" value="UniProtKB-KW"/>
</dbReference>
<dbReference type="Gene3D" id="1.10.510.10">
    <property type="entry name" value="Transferase(Phosphotransferase) domain 1"/>
    <property type="match status" value="1"/>
</dbReference>
<name>A0AAV7X5T6_9NEOP</name>
<evidence type="ECO:0008006" key="11">
    <source>
        <dbReference type="Google" id="ProtNLM"/>
    </source>
</evidence>
<evidence type="ECO:0000259" key="7">
    <source>
        <dbReference type="PROSITE" id="PS50006"/>
    </source>
</evidence>
<evidence type="ECO:0000256" key="4">
    <source>
        <dbReference type="ARBA" id="ARBA00022840"/>
    </source>
</evidence>
<feature type="domain" description="FHA" evidence="7">
    <location>
        <begin position="53"/>
        <end position="113"/>
    </location>
</feature>
<dbReference type="GO" id="GO:0000407">
    <property type="term" value="C:phagophore assembly site"/>
    <property type="evidence" value="ECO:0007669"/>
    <property type="project" value="TreeGrafter"/>
</dbReference>
<dbReference type="Gene3D" id="2.60.200.20">
    <property type="match status" value="1"/>
</dbReference>
<dbReference type="InterPro" id="IPR008271">
    <property type="entry name" value="Ser/Thr_kinase_AS"/>
</dbReference>
<dbReference type="FunFam" id="1.10.510.10:FF:000571">
    <property type="entry name" value="Maternal embryonic leucine zipper kinase"/>
    <property type="match status" value="1"/>
</dbReference>
<keyword evidence="4 5" id="KW-0067">ATP-binding</keyword>
<protein>
    <recommendedName>
        <fullName evidence="11">Ovarian-specific serine/threonine-protein kinase Lok</fullName>
    </recommendedName>
</protein>
<dbReference type="GO" id="GO:0010506">
    <property type="term" value="P:regulation of autophagy"/>
    <property type="evidence" value="ECO:0007669"/>
    <property type="project" value="InterPro"/>
</dbReference>
<organism evidence="9 10">
    <name type="scientific">Megalurothrips usitatus</name>
    <name type="common">bean blossom thrips</name>
    <dbReference type="NCBI Taxonomy" id="439358"/>
    <lineage>
        <taxon>Eukaryota</taxon>
        <taxon>Metazoa</taxon>
        <taxon>Ecdysozoa</taxon>
        <taxon>Arthropoda</taxon>
        <taxon>Hexapoda</taxon>
        <taxon>Insecta</taxon>
        <taxon>Pterygota</taxon>
        <taxon>Neoptera</taxon>
        <taxon>Paraneoptera</taxon>
        <taxon>Thysanoptera</taxon>
        <taxon>Terebrantia</taxon>
        <taxon>Thripoidea</taxon>
        <taxon>Thripidae</taxon>
        <taxon>Megalurothrips</taxon>
    </lineage>
</organism>
<dbReference type="InterPro" id="IPR045269">
    <property type="entry name" value="Atg1-like"/>
</dbReference>
<dbReference type="PROSITE" id="PS50006">
    <property type="entry name" value="FHA_DOMAIN"/>
    <property type="match status" value="1"/>
</dbReference>
<comment type="similarity">
    <text evidence="6">Belongs to the protein kinase superfamily.</text>
</comment>
<dbReference type="GO" id="GO:0005776">
    <property type="term" value="C:autophagosome"/>
    <property type="evidence" value="ECO:0007669"/>
    <property type="project" value="TreeGrafter"/>
</dbReference>
<dbReference type="InterPro" id="IPR000719">
    <property type="entry name" value="Prot_kinase_dom"/>
</dbReference>
<dbReference type="InterPro" id="IPR000253">
    <property type="entry name" value="FHA_dom"/>
</dbReference>
<evidence type="ECO:0000256" key="6">
    <source>
        <dbReference type="RuleBase" id="RU000304"/>
    </source>
</evidence>
<reference evidence="9" key="1">
    <citation type="submission" date="2022-12" db="EMBL/GenBank/DDBJ databases">
        <title>Chromosome-level genome assembly of the bean flower thrips Megalurothrips usitatus.</title>
        <authorList>
            <person name="Ma L."/>
            <person name="Liu Q."/>
            <person name="Li H."/>
            <person name="Cai W."/>
        </authorList>
    </citation>
    <scope>NUCLEOTIDE SEQUENCE</scope>
    <source>
        <strain evidence="9">Cailab_2022a</strain>
    </source>
</reference>
<evidence type="ECO:0000256" key="3">
    <source>
        <dbReference type="ARBA" id="ARBA00022777"/>
    </source>
</evidence>
<dbReference type="GO" id="GO:0005829">
    <property type="term" value="C:cytosol"/>
    <property type="evidence" value="ECO:0007669"/>
    <property type="project" value="TreeGrafter"/>
</dbReference>
<evidence type="ECO:0000256" key="2">
    <source>
        <dbReference type="ARBA" id="ARBA00022741"/>
    </source>
</evidence>
<dbReference type="PROSITE" id="PS50011">
    <property type="entry name" value="PROTEIN_KINASE_DOM"/>
    <property type="match status" value="1"/>
</dbReference>
<dbReference type="PROSITE" id="PS00108">
    <property type="entry name" value="PROTEIN_KINASE_ST"/>
    <property type="match status" value="1"/>
</dbReference>
<dbReference type="Proteomes" id="UP001075354">
    <property type="component" value="Chromosome 13"/>
</dbReference>
<feature type="binding site" evidence="5">
    <location>
        <position position="193"/>
    </location>
    <ligand>
        <name>ATP</name>
        <dbReference type="ChEBI" id="CHEBI:30616"/>
    </ligand>
</feature>
<dbReference type="InterPro" id="IPR008984">
    <property type="entry name" value="SMAD_FHA_dom_sf"/>
</dbReference>
<dbReference type="PANTHER" id="PTHR24348:SF22">
    <property type="entry name" value="NON-SPECIFIC SERINE_THREONINE PROTEIN KINASE"/>
    <property type="match status" value="1"/>
</dbReference>
<keyword evidence="6" id="KW-0723">Serine/threonine-protein kinase</keyword>
<keyword evidence="2 5" id="KW-0547">Nucleotide-binding</keyword>
<evidence type="ECO:0000313" key="10">
    <source>
        <dbReference type="Proteomes" id="UP001075354"/>
    </source>
</evidence>
<proteinExistence type="inferred from homology"/>
<dbReference type="SUPFAM" id="SSF49879">
    <property type="entry name" value="SMAD/FHA domain"/>
    <property type="match status" value="1"/>
</dbReference>
<keyword evidence="10" id="KW-1185">Reference proteome</keyword>
<dbReference type="SMART" id="SM00220">
    <property type="entry name" value="S_TKc"/>
    <property type="match status" value="1"/>
</dbReference>
<keyword evidence="3" id="KW-0418">Kinase</keyword>
<dbReference type="GO" id="GO:0000045">
    <property type="term" value="P:autophagosome assembly"/>
    <property type="evidence" value="ECO:0007669"/>
    <property type="project" value="TreeGrafter"/>
</dbReference>
<dbReference type="EMBL" id="JAPTSV010000013">
    <property type="protein sequence ID" value="KAJ1521259.1"/>
    <property type="molecule type" value="Genomic_DNA"/>
</dbReference>
<dbReference type="GO" id="GO:0005524">
    <property type="term" value="F:ATP binding"/>
    <property type="evidence" value="ECO:0007669"/>
    <property type="project" value="UniProtKB-UniRule"/>
</dbReference>
<gene>
    <name evidence="9" type="ORF">ONE63_002942</name>
</gene>
<evidence type="ECO:0000313" key="9">
    <source>
        <dbReference type="EMBL" id="KAJ1521259.1"/>
    </source>
</evidence>
<evidence type="ECO:0000256" key="1">
    <source>
        <dbReference type="ARBA" id="ARBA00022679"/>
    </source>
</evidence>
<evidence type="ECO:0000256" key="5">
    <source>
        <dbReference type="PROSITE-ProRule" id="PRU10141"/>
    </source>
</evidence>
<dbReference type="GO" id="GO:0016020">
    <property type="term" value="C:membrane"/>
    <property type="evidence" value="ECO:0007669"/>
    <property type="project" value="TreeGrafter"/>
</dbReference>
<comment type="caution">
    <text evidence="9">The sequence shown here is derived from an EMBL/GenBank/DDBJ whole genome shotgun (WGS) entry which is preliminary data.</text>
</comment>
<dbReference type="Pfam" id="PF00069">
    <property type="entry name" value="Pkinase"/>
    <property type="match status" value="1"/>
</dbReference>
<accession>A0AAV7X5T6</accession>
<dbReference type="PROSITE" id="PS00107">
    <property type="entry name" value="PROTEIN_KINASE_ATP"/>
    <property type="match status" value="1"/>
</dbReference>
<evidence type="ECO:0000259" key="8">
    <source>
        <dbReference type="PROSITE" id="PS50011"/>
    </source>
</evidence>
<sequence length="432" mass="48672">MDDDEEELTQPYERSQDCSLFSPRITGESQTFWGRLYPLMKTLCCYDLLQASEVVGKGASCSITLTVEQVGDKPYKMLAEEHFELSRVVKKNIPKIMLLDRSETGVFLNEKRIQTLQRSTPSVIHNNDIIGLPDSSGNHYNAFVFVDPKAPTIQSIPSAVRLKYDLTCRLGVGTFGEVYLAFDKNIKVAAAMKTIPLNTTLTNEVKLKDKLLNEIDILKSLNNPHVIKLIDVVHYKSGSCMFLEYMEGKDLLDRIAQQGRLKESLAKLYFYQIALGIKYLHDKKIIHRDIKPANVLLSTRDTETIAKLADFGLSKSLTSTIHMKTVCGTKLYAAPELLACKGKLEKYTSQVDIWSLGVLLYVSLSGKEPFAAQSHLVEIHIQNGLYVMPVESWQNISTFAKNLIDSMLEVQPVKRITIDGIFEDIWLKVSAQ</sequence>
<keyword evidence="1" id="KW-0808">Transferase</keyword>
<dbReference type="PANTHER" id="PTHR24348">
    <property type="entry name" value="SERINE/THREONINE-PROTEIN KINASE UNC-51-RELATED"/>
    <property type="match status" value="1"/>
</dbReference>
<dbReference type="Pfam" id="PF00498">
    <property type="entry name" value="FHA"/>
    <property type="match status" value="1"/>
</dbReference>
<feature type="domain" description="Protein kinase" evidence="8">
    <location>
        <begin position="164"/>
        <end position="427"/>
    </location>
</feature>
<dbReference type="InterPro" id="IPR017441">
    <property type="entry name" value="Protein_kinase_ATP_BS"/>
</dbReference>
<dbReference type="AlphaFoldDB" id="A0AAV7X5T6"/>
<dbReference type="SUPFAM" id="SSF56112">
    <property type="entry name" value="Protein kinase-like (PK-like)"/>
    <property type="match status" value="1"/>
</dbReference>
<dbReference type="InterPro" id="IPR011009">
    <property type="entry name" value="Kinase-like_dom_sf"/>
</dbReference>